<accession>A0A1D1Y3M1</accession>
<name>A0A1D1Y3M1_9ARAE</name>
<dbReference type="AlphaFoldDB" id="A0A1D1Y3M1"/>
<reference evidence="2" key="1">
    <citation type="submission" date="2015-07" db="EMBL/GenBank/DDBJ databases">
        <title>Transcriptome Assembly of Anthurium amnicola.</title>
        <authorList>
            <person name="Suzuki J."/>
        </authorList>
    </citation>
    <scope>NUCLEOTIDE SEQUENCE</scope>
</reference>
<feature type="region of interest" description="Disordered" evidence="1">
    <location>
        <begin position="56"/>
        <end position="75"/>
    </location>
</feature>
<gene>
    <name evidence="2" type="primary">nadD_7</name>
    <name evidence="2" type="ORF">g.107224</name>
</gene>
<sequence>EIKNYWNTTLKKRVKNRSPHEAKCKQDEEKLQVEAAPAAGEARPVHAQDHAVLADGGKSWPMEETPEGISSSATEKQYASAYDKCSSLDPPMEGIWDFLLNGDVVDENPSLHSHDDLQRWDNFTTIQSPIHLSQAGILDDRTLVQPVLLQDILEDWTVVQPILLQDDSTLGYLP</sequence>
<proteinExistence type="predicted"/>
<evidence type="ECO:0000313" key="2">
    <source>
        <dbReference type="EMBL" id="JAT49245.1"/>
    </source>
</evidence>
<dbReference type="GO" id="GO:0016779">
    <property type="term" value="F:nucleotidyltransferase activity"/>
    <property type="evidence" value="ECO:0007669"/>
    <property type="project" value="UniProtKB-KW"/>
</dbReference>
<keyword evidence="2" id="KW-0808">Transferase</keyword>
<feature type="non-terminal residue" evidence="2">
    <location>
        <position position="1"/>
    </location>
</feature>
<protein>
    <submittedName>
        <fullName evidence="2">Putative nicotinate-nucleotide adenylyltransferase</fullName>
    </submittedName>
</protein>
<dbReference type="EMBL" id="GDJX01018691">
    <property type="protein sequence ID" value="JAT49245.1"/>
    <property type="molecule type" value="Transcribed_RNA"/>
</dbReference>
<organism evidence="2">
    <name type="scientific">Anthurium amnicola</name>
    <dbReference type="NCBI Taxonomy" id="1678845"/>
    <lineage>
        <taxon>Eukaryota</taxon>
        <taxon>Viridiplantae</taxon>
        <taxon>Streptophyta</taxon>
        <taxon>Embryophyta</taxon>
        <taxon>Tracheophyta</taxon>
        <taxon>Spermatophyta</taxon>
        <taxon>Magnoliopsida</taxon>
        <taxon>Liliopsida</taxon>
        <taxon>Araceae</taxon>
        <taxon>Pothoideae</taxon>
        <taxon>Potheae</taxon>
        <taxon>Anthurium</taxon>
    </lineage>
</organism>
<keyword evidence="2" id="KW-0548">Nucleotidyltransferase</keyword>
<evidence type="ECO:0000256" key="1">
    <source>
        <dbReference type="SAM" id="MobiDB-lite"/>
    </source>
</evidence>